<gene>
    <name evidence="1" type="ORF">SS50377_25845</name>
</gene>
<dbReference type="RefSeq" id="XP_067762428.1">
    <property type="nucleotide sequence ID" value="XM_067909672.1"/>
</dbReference>
<protein>
    <submittedName>
        <fullName evidence="1">Uncharacterized protein</fullName>
    </submittedName>
</protein>
<accession>A0A9P8RWF3</accession>
<name>A0A9P8RWF3_9EUKA</name>
<evidence type="ECO:0000313" key="2">
    <source>
        <dbReference type="Proteomes" id="UP000018208"/>
    </source>
</evidence>
<proteinExistence type="predicted"/>
<comment type="caution">
    <text evidence="1">The sequence shown here is derived from an EMBL/GenBank/DDBJ whole genome shotgun (WGS) entry which is preliminary data.</text>
</comment>
<evidence type="ECO:0000313" key="1">
    <source>
        <dbReference type="EMBL" id="KAH0571655.1"/>
    </source>
</evidence>
<dbReference type="Proteomes" id="UP000018208">
    <property type="component" value="Unassembled WGS sequence"/>
</dbReference>
<dbReference type="EMBL" id="AUWU02000006">
    <property type="protein sequence ID" value="KAH0571655.1"/>
    <property type="molecule type" value="Genomic_DNA"/>
</dbReference>
<organism evidence="1 2">
    <name type="scientific">Spironucleus salmonicida</name>
    <dbReference type="NCBI Taxonomy" id="348837"/>
    <lineage>
        <taxon>Eukaryota</taxon>
        <taxon>Metamonada</taxon>
        <taxon>Diplomonadida</taxon>
        <taxon>Hexamitidae</taxon>
        <taxon>Hexamitinae</taxon>
        <taxon>Spironucleus</taxon>
    </lineage>
</organism>
<dbReference type="AlphaFoldDB" id="A0A9P8RWF3"/>
<keyword evidence="2" id="KW-1185">Reference proteome</keyword>
<sequence length="86" mass="10239">MMLSRSAKLKMLQDPKTPKNIDDAFRYDVFRGIQMEETYTPYVLMDSPYSRRAAVSFDYDVQHLFRKYQPSTRGFRGKTRTQPVTY</sequence>
<dbReference type="KEGG" id="ssao:94299868"/>
<dbReference type="GeneID" id="94299868"/>
<reference evidence="1 2" key="1">
    <citation type="journal article" date="2014" name="PLoS Genet.">
        <title>The Genome of Spironucleus salmonicida Highlights a Fish Pathogen Adapted to Fluctuating Environments.</title>
        <authorList>
            <person name="Xu F."/>
            <person name="Jerlstrom-Hultqvist J."/>
            <person name="Einarsson E."/>
            <person name="Astvaldsson A."/>
            <person name="Svard S.G."/>
            <person name="Andersson J.O."/>
        </authorList>
    </citation>
    <scope>NUCLEOTIDE SEQUENCE [LARGE SCALE GENOMIC DNA]</scope>
    <source>
        <strain evidence="1 2">ATCC 50377</strain>
    </source>
</reference>